<sequence>MRPFFLAMAATLSITSAAVGAQPLAPVGEIKGDAWVHTPESLAATVQQADVCLPPATAGGTGFCGKFKDIPKQAGTAFPVIVFLHGSSGLGLKAIGEWQQWLASLGYASVAPNSFTLAGHVTYKSPIDKDAYEKILALRASEIAPTLTALKSQSWADPARLILAGTSEGAVPVARYTGTEFVARMLFAWSCEANYFVKEPLNAFEPGKPVLNVISATDPFFSRSNTWLGNPQAEGHCGAALKDNPRAAVLLVPNAPHTLLNLPAARSATAGFLALLGKAKP</sequence>
<evidence type="ECO:0000313" key="4">
    <source>
        <dbReference type="Proteomes" id="UP000824366"/>
    </source>
</evidence>
<gene>
    <name evidence="3" type="ORF">MIZ03_3619</name>
</gene>
<feature type="domain" description="Dienelactone hydrolase" evidence="2">
    <location>
        <begin position="71"/>
        <end position="224"/>
    </location>
</feature>
<keyword evidence="4" id="KW-1185">Reference proteome</keyword>
<dbReference type="Proteomes" id="UP000824366">
    <property type="component" value="Chromosome"/>
</dbReference>
<organism evidence="3 4">
    <name type="scientific">Rhodoferax lithotrophicus</name>
    <dbReference type="NCBI Taxonomy" id="2798804"/>
    <lineage>
        <taxon>Bacteria</taxon>
        <taxon>Pseudomonadati</taxon>
        <taxon>Pseudomonadota</taxon>
        <taxon>Betaproteobacteria</taxon>
        <taxon>Burkholderiales</taxon>
        <taxon>Comamonadaceae</taxon>
        <taxon>Rhodoferax</taxon>
    </lineage>
</organism>
<reference evidence="3 4" key="1">
    <citation type="journal article" date="2021" name="Microbiol. Spectr.">
        <title>A Single Bacterium Capable of Oxidation and Reduction of Iron at Circumneutral pH.</title>
        <authorList>
            <person name="Kato S."/>
            <person name="Ohkuma M."/>
        </authorList>
    </citation>
    <scope>NUCLEOTIDE SEQUENCE [LARGE SCALE GENOMIC DNA]</scope>
    <source>
        <strain evidence="3 4">MIZ03</strain>
    </source>
</reference>
<dbReference type="InterPro" id="IPR002925">
    <property type="entry name" value="Dienelactn_hydro"/>
</dbReference>
<evidence type="ECO:0000313" key="3">
    <source>
        <dbReference type="EMBL" id="BCO28709.1"/>
    </source>
</evidence>
<evidence type="ECO:0000259" key="2">
    <source>
        <dbReference type="Pfam" id="PF01738"/>
    </source>
</evidence>
<feature type="signal peptide" evidence="1">
    <location>
        <begin position="1"/>
        <end position="21"/>
    </location>
</feature>
<feature type="chain" id="PRO_5046884500" description="Dienelactone hydrolase domain-containing protein" evidence="1">
    <location>
        <begin position="22"/>
        <end position="281"/>
    </location>
</feature>
<keyword evidence="1" id="KW-0732">Signal</keyword>
<accession>A0ABN6D9P3</accession>
<proteinExistence type="predicted"/>
<dbReference type="SUPFAM" id="SSF53474">
    <property type="entry name" value="alpha/beta-Hydrolases"/>
    <property type="match status" value="1"/>
</dbReference>
<evidence type="ECO:0000256" key="1">
    <source>
        <dbReference type="SAM" id="SignalP"/>
    </source>
</evidence>
<dbReference type="InterPro" id="IPR029058">
    <property type="entry name" value="AB_hydrolase_fold"/>
</dbReference>
<dbReference type="EMBL" id="AP024238">
    <property type="protein sequence ID" value="BCO28709.1"/>
    <property type="molecule type" value="Genomic_DNA"/>
</dbReference>
<name>A0ABN6D9P3_9BURK</name>
<dbReference type="Pfam" id="PF01738">
    <property type="entry name" value="DLH"/>
    <property type="match status" value="1"/>
</dbReference>
<dbReference type="Gene3D" id="3.40.50.1820">
    <property type="entry name" value="alpha/beta hydrolase"/>
    <property type="match status" value="1"/>
</dbReference>
<protein>
    <recommendedName>
        <fullName evidence="2">Dienelactone hydrolase domain-containing protein</fullName>
    </recommendedName>
</protein>